<gene>
    <name evidence="6" type="ORF">FHS89_002873</name>
</gene>
<dbReference type="PANTHER" id="PTHR30579">
    <property type="entry name" value="TRANSCRIPTIONAL REGULATOR"/>
    <property type="match status" value="1"/>
</dbReference>
<dbReference type="GO" id="GO:0003677">
    <property type="term" value="F:DNA binding"/>
    <property type="evidence" value="ECO:0007669"/>
    <property type="project" value="UniProtKB-KW"/>
</dbReference>
<evidence type="ECO:0000256" key="1">
    <source>
        <dbReference type="ARBA" id="ARBA00009437"/>
    </source>
</evidence>
<dbReference type="GO" id="GO:0003700">
    <property type="term" value="F:DNA-binding transcription factor activity"/>
    <property type="evidence" value="ECO:0007669"/>
    <property type="project" value="InterPro"/>
</dbReference>
<keyword evidence="7" id="KW-1185">Reference proteome</keyword>
<dbReference type="InterPro" id="IPR036390">
    <property type="entry name" value="WH_DNA-bd_sf"/>
</dbReference>
<keyword evidence="4" id="KW-0804">Transcription</keyword>
<dbReference type="RefSeq" id="WP_184012789.1">
    <property type="nucleotide sequence ID" value="NZ_JACIJS010000009.1"/>
</dbReference>
<dbReference type="PROSITE" id="PS50931">
    <property type="entry name" value="HTH_LYSR"/>
    <property type="match status" value="1"/>
</dbReference>
<dbReference type="InterPro" id="IPR050176">
    <property type="entry name" value="LTTR"/>
</dbReference>
<dbReference type="InterPro" id="IPR000847">
    <property type="entry name" value="LysR_HTH_N"/>
</dbReference>
<evidence type="ECO:0000256" key="2">
    <source>
        <dbReference type="ARBA" id="ARBA00023015"/>
    </source>
</evidence>
<organism evidence="6 7">
    <name type="scientific">Rubricella aquisinus</name>
    <dbReference type="NCBI Taxonomy" id="2028108"/>
    <lineage>
        <taxon>Bacteria</taxon>
        <taxon>Pseudomonadati</taxon>
        <taxon>Pseudomonadota</taxon>
        <taxon>Alphaproteobacteria</taxon>
        <taxon>Rhodobacterales</taxon>
        <taxon>Paracoccaceae</taxon>
        <taxon>Rubricella</taxon>
    </lineage>
</organism>
<dbReference type="SUPFAM" id="SSF46785">
    <property type="entry name" value="Winged helix' DNA-binding domain"/>
    <property type="match status" value="1"/>
</dbReference>
<dbReference type="AlphaFoldDB" id="A0A840WQ64"/>
<comment type="caution">
    <text evidence="6">The sequence shown here is derived from an EMBL/GenBank/DDBJ whole genome shotgun (WGS) entry which is preliminary data.</text>
</comment>
<reference evidence="6 7" key="1">
    <citation type="submission" date="2020-08" db="EMBL/GenBank/DDBJ databases">
        <title>Genomic Encyclopedia of Type Strains, Phase IV (KMG-IV): sequencing the most valuable type-strain genomes for metagenomic binning, comparative biology and taxonomic classification.</title>
        <authorList>
            <person name="Goeker M."/>
        </authorList>
    </citation>
    <scope>NUCLEOTIDE SEQUENCE [LARGE SCALE GENOMIC DNA]</scope>
    <source>
        <strain evidence="6 7">DSM 103377</strain>
    </source>
</reference>
<evidence type="ECO:0000256" key="3">
    <source>
        <dbReference type="ARBA" id="ARBA00023125"/>
    </source>
</evidence>
<sequence length="282" mass="30742">MIDWDDYKLVLSIARARRIAGAAEDLGVTSSTVFRRLAELETRLGHPLFHRDQGQYTPTEQGIPLIDAAERMEQASAAAMRQITGQGAEVKGSVTIAGSEVLAPFFLARHVGVIAAQHRALEITVLAGNQVLSLANLEADIAIRPARPTDPALFGRKLATIRWAVYGPKDAEERFIGFAGGALPNRTMSAQKQHLPDHAPQVFSNSLILSASLAVQTGSCVLIPMLLGEQWPGLIRRSDPMAHEFGELWIVCHHDMRKAAKVRLVFDALIEAAKTDRALFEG</sequence>
<dbReference type="SUPFAM" id="SSF53850">
    <property type="entry name" value="Periplasmic binding protein-like II"/>
    <property type="match status" value="1"/>
</dbReference>
<name>A0A840WQ64_9RHOB</name>
<dbReference type="Pfam" id="PF03466">
    <property type="entry name" value="LysR_substrate"/>
    <property type="match status" value="1"/>
</dbReference>
<evidence type="ECO:0000313" key="6">
    <source>
        <dbReference type="EMBL" id="MBB5516831.1"/>
    </source>
</evidence>
<keyword evidence="3 6" id="KW-0238">DNA-binding</keyword>
<protein>
    <submittedName>
        <fullName evidence="6">DNA-binding transcriptional LysR family regulator</fullName>
    </submittedName>
</protein>
<keyword evidence="2" id="KW-0805">Transcription regulation</keyword>
<dbReference type="EMBL" id="JACIJS010000009">
    <property type="protein sequence ID" value="MBB5516831.1"/>
    <property type="molecule type" value="Genomic_DNA"/>
</dbReference>
<dbReference type="InterPro" id="IPR036388">
    <property type="entry name" value="WH-like_DNA-bd_sf"/>
</dbReference>
<dbReference type="InterPro" id="IPR005119">
    <property type="entry name" value="LysR_subst-bd"/>
</dbReference>
<dbReference type="PANTHER" id="PTHR30579:SF3">
    <property type="entry name" value="TRANSCRIPTIONAL REGULATORY PROTEIN"/>
    <property type="match status" value="1"/>
</dbReference>
<dbReference type="Pfam" id="PF00126">
    <property type="entry name" value="HTH_1"/>
    <property type="match status" value="1"/>
</dbReference>
<dbReference type="Gene3D" id="1.10.10.10">
    <property type="entry name" value="Winged helix-like DNA-binding domain superfamily/Winged helix DNA-binding domain"/>
    <property type="match status" value="1"/>
</dbReference>
<feature type="domain" description="HTH lysR-type" evidence="5">
    <location>
        <begin position="2"/>
        <end position="59"/>
    </location>
</feature>
<accession>A0A840WQ64</accession>
<proteinExistence type="inferred from homology"/>
<evidence type="ECO:0000313" key="7">
    <source>
        <dbReference type="Proteomes" id="UP000553766"/>
    </source>
</evidence>
<comment type="similarity">
    <text evidence="1">Belongs to the LysR transcriptional regulatory family.</text>
</comment>
<evidence type="ECO:0000259" key="5">
    <source>
        <dbReference type="PROSITE" id="PS50931"/>
    </source>
</evidence>
<evidence type="ECO:0000256" key="4">
    <source>
        <dbReference type="ARBA" id="ARBA00023163"/>
    </source>
</evidence>
<dbReference type="Gene3D" id="3.40.190.10">
    <property type="entry name" value="Periplasmic binding protein-like II"/>
    <property type="match status" value="1"/>
</dbReference>
<dbReference type="Proteomes" id="UP000553766">
    <property type="component" value="Unassembled WGS sequence"/>
</dbReference>